<evidence type="ECO:0000313" key="3">
    <source>
        <dbReference type="Proteomes" id="UP001175271"/>
    </source>
</evidence>
<proteinExistence type="predicted"/>
<feature type="transmembrane region" description="Helical" evidence="1">
    <location>
        <begin position="27"/>
        <end position="48"/>
    </location>
</feature>
<gene>
    <name evidence="2" type="ORF">QR680_014915</name>
</gene>
<feature type="transmembrane region" description="Helical" evidence="1">
    <location>
        <begin position="165"/>
        <end position="184"/>
    </location>
</feature>
<feature type="transmembrane region" description="Helical" evidence="1">
    <location>
        <begin position="89"/>
        <end position="108"/>
    </location>
</feature>
<sequence length="207" mass="24234">MADAEDDPEINLMREREPTTVHNLKRWILTVGSTTQLLFLLFGLYHIFLRVYGVSIGKKCYAFESFDQCDQPPFSEGAEFMACSVDFGVFIYPPFLYLIGLFLTLSYYRNPRQGLISWLAPYELMYPTLLPTMYYYMATICWHFSAVEQATTMYAPRVVWPRVAWTSVVFVVTGFILITVYISIRLCEYLHRETLTYLRVVREVRAD</sequence>
<accession>A0AA39IC39</accession>
<keyword evidence="3" id="KW-1185">Reference proteome</keyword>
<dbReference type="EMBL" id="JAUCMV010000002">
    <property type="protein sequence ID" value="KAK0420836.1"/>
    <property type="molecule type" value="Genomic_DNA"/>
</dbReference>
<keyword evidence="1" id="KW-0472">Membrane</keyword>
<keyword evidence="1" id="KW-1133">Transmembrane helix</keyword>
<dbReference type="AlphaFoldDB" id="A0AA39IC39"/>
<protein>
    <submittedName>
        <fullName evidence="2">Uncharacterized protein</fullName>
    </submittedName>
</protein>
<feature type="transmembrane region" description="Helical" evidence="1">
    <location>
        <begin position="128"/>
        <end position="145"/>
    </location>
</feature>
<evidence type="ECO:0000313" key="2">
    <source>
        <dbReference type="EMBL" id="KAK0420836.1"/>
    </source>
</evidence>
<keyword evidence="1" id="KW-0812">Transmembrane</keyword>
<comment type="caution">
    <text evidence="2">The sequence shown here is derived from an EMBL/GenBank/DDBJ whole genome shotgun (WGS) entry which is preliminary data.</text>
</comment>
<evidence type="ECO:0000256" key="1">
    <source>
        <dbReference type="SAM" id="Phobius"/>
    </source>
</evidence>
<reference evidence="2" key="1">
    <citation type="submission" date="2023-06" db="EMBL/GenBank/DDBJ databases">
        <title>Genomic analysis of the entomopathogenic nematode Steinernema hermaphroditum.</title>
        <authorList>
            <person name="Schwarz E.M."/>
            <person name="Heppert J.K."/>
            <person name="Baniya A."/>
            <person name="Schwartz H.T."/>
            <person name="Tan C.-H."/>
            <person name="Antoshechkin I."/>
            <person name="Sternberg P.W."/>
            <person name="Goodrich-Blair H."/>
            <person name="Dillman A.R."/>
        </authorList>
    </citation>
    <scope>NUCLEOTIDE SEQUENCE</scope>
    <source>
        <strain evidence="2">PS9179</strain>
        <tissue evidence="2">Whole animal</tissue>
    </source>
</reference>
<dbReference type="Proteomes" id="UP001175271">
    <property type="component" value="Unassembled WGS sequence"/>
</dbReference>
<organism evidence="2 3">
    <name type="scientific">Steinernema hermaphroditum</name>
    <dbReference type="NCBI Taxonomy" id="289476"/>
    <lineage>
        <taxon>Eukaryota</taxon>
        <taxon>Metazoa</taxon>
        <taxon>Ecdysozoa</taxon>
        <taxon>Nematoda</taxon>
        <taxon>Chromadorea</taxon>
        <taxon>Rhabditida</taxon>
        <taxon>Tylenchina</taxon>
        <taxon>Panagrolaimomorpha</taxon>
        <taxon>Strongyloidoidea</taxon>
        <taxon>Steinernematidae</taxon>
        <taxon>Steinernema</taxon>
    </lineage>
</organism>
<name>A0AA39IC39_9BILA</name>